<evidence type="ECO:0000256" key="1">
    <source>
        <dbReference type="ARBA" id="ARBA00004496"/>
    </source>
</evidence>
<proteinExistence type="predicted"/>
<dbReference type="STRING" id="930990.A0A067N1K6"/>
<dbReference type="HOGENOM" id="CLU_005966_1_0_1"/>
<comment type="subcellular location">
    <subcellularLocation>
        <location evidence="1 4">Cytoplasm</location>
    </subcellularLocation>
</comment>
<dbReference type="GO" id="GO:0006402">
    <property type="term" value="P:mRNA catabolic process"/>
    <property type="evidence" value="ECO:0007669"/>
    <property type="project" value="UniProtKB-UniRule"/>
</dbReference>
<dbReference type="InParanoid" id="A0A067N1K6"/>
<evidence type="ECO:0000256" key="2">
    <source>
        <dbReference type="ARBA" id="ARBA00022490"/>
    </source>
</evidence>
<dbReference type="GO" id="GO:0005634">
    <property type="term" value="C:nucleus"/>
    <property type="evidence" value="ECO:0007669"/>
    <property type="project" value="TreeGrafter"/>
</dbReference>
<dbReference type="Gene3D" id="2.40.50.90">
    <property type="match status" value="5"/>
</dbReference>
<dbReference type="AlphaFoldDB" id="A0A067N1K6"/>
<protein>
    <recommendedName>
        <fullName evidence="9">Transcription factor</fullName>
    </recommendedName>
</protein>
<feature type="domain" description="TNase-like" evidence="6">
    <location>
        <begin position="1"/>
        <end position="143"/>
    </location>
</feature>
<dbReference type="GO" id="GO:0031332">
    <property type="term" value="C:RNAi effector complex"/>
    <property type="evidence" value="ECO:0007669"/>
    <property type="project" value="InterPro"/>
</dbReference>
<dbReference type="CDD" id="cd00175">
    <property type="entry name" value="SNc"/>
    <property type="match status" value="1"/>
</dbReference>
<keyword evidence="2 4" id="KW-0963">Cytoplasm</keyword>
<feature type="domain" description="TNase-like" evidence="6">
    <location>
        <begin position="515"/>
        <end position="649"/>
    </location>
</feature>
<evidence type="ECO:0008006" key="9">
    <source>
        <dbReference type="Google" id="ProtNLM"/>
    </source>
</evidence>
<dbReference type="FunFam" id="2.40.50.90:FF:000001">
    <property type="entry name" value="Staphylococcal nuclease domain-containing protein"/>
    <property type="match status" value="1"/>
</dbReference>
<dbReference type="InterPro" id="IPR035437">
    <property type="entry name" value="SNase_OB-fold_sf"/>
</dbReference>
<feature type="domain" description="Tudor" evidence="5">
    <location>
        <begin position="726"/>
        <end position="786"/>
    </location>
</feature>
<dbReference type="PROSITE" id="PS50830">
    <property type="entry name" value="TNASE_3"/>
    <property type="match status" value="4"/>
</dbReference>
<dbReference type="OrthoDB" id="10023235at2759"/>
<keyword evidence="3" id="KW-0677">Repeat</keyword>
<dbReference type="PANTHER" id="PTHR12302:SF2">
    <property type="entry name" value="STAPHYLOCOCCAL NUCLEASE DOMAIN-CONTAINING PROTEIN 1"/>
    <property type="match status" value="1"/>
</dbReference>
<evidence type="ECO:0000313" key="7">
    <source>
        <dbReference type="EMBL" id="KDQ21744.1"/>
    </source>
</evidence>
<evidence type="ECO:0000256" key="4">
    <source>
        <dbReference type="PIRNR" id="PIRNR017179"/>
    </source>
</evidence>
<dbReference type="GO" id="GO:0031047">
    <property type="term" value="P:regulatory ncRNA-mediated gene silencing"/>
    <property type="evidence" value="ECO:0007669"/>
    <property type="project" value="UniProtKB-UniRule"/>
</dbReference>
<feature type="domain" description="TNase-like" evidence="6">
    <location>
        <begin position="346"/>
        <end position="486"/>
    </location>
</feature>
<evidence type="ECO:0000313" key="8">
    <source>
        <dbReference type="Proteomes" id="UP000027195"/>
    </source>
</evidence>
<dbReference type="SUPFAM" id="SSF50199">
    <property type="entry name" value="Staphylococcal nuclease"/>
    <property type="match status" value="5"/>
</dbReference>
<dbReference type="Gene3D" id="2.30.30.140">
    <property type="match status" value="1"/>
</dbReference>
<dbReference type="InterPro" id="IPR016071">
    <property type="entry name" value="Staphylococal_nuclease_OB-fold"/>
</dbReference>
<dbReference type="PIRSF" id="PIRSF017179">
    <property type="entry name" value="RISC-Tudor-SN"/>
    <property type="match status" value="1"/>
</dbReference>
<sequence>MSLKAIVKSVLSGDTLVLRGRPGPQGQPPKERILHIADVSTPKMGSSQRDDEPFAYESREFIRALAVGKEISFVSNHSLPTNDDVPRDIGRAEVNGVDLATELLRSGWAKVKEGSKREPTDEDAKRKALEDEAKAAGKGLWNPENQGTHTVHYVMPADSHAFLTEWKGKWIDGIVEQVRDGSTLRVRLLLPDNVHQLVNVQLAGIRSPRAGGREGEAAEEFGEEAKFFTESRLLQRSIRVQPLSLPAPSATPFASSSSPLPPAPASVIIGVVSHPAGNIAEFLVAAGLARVVDWHAGMLAPSGGMEKLRAAERSAKEKRAFLYANAPAANNGTRGAGPAGGPASRGQFEAQVVRVWSGDQISIVDKASSKETRVQLSSLRSAKANDPKQAWYAAEAKEFLRKRLIGKTVRVTVDFIKPREGEYEERECVTIRVGGSNANIAEQLIEKGLATALRHKRDDENRSPDYDKLMAAEQAAAAESRGLHSGKEIPIPRVGNASETSAKATQFLSAFKRAGRIPAVVDYVAAGSRFKVLIPKENQTLTLVLSGIRAPRTARNPSEKSEPFGAESLEFASRRYLQRDVEVEFEAVDKSGGFIGALYLNKTENAAVALVAEGLATVHAYSAEALPWAKQLFDAEEEAKKEQKNIWKDYDAAADAEQETTAEAAADPSALKAEYIDVIISDIRPNPNAFTFSVQRLTNGGNVALEKLMSEFKLFHRTASAPASFTPRGGELVSAIFSGDKSWYRAKVKRSSPSKKEAELVFIDYGNQETVPFSSIRPLDPKFRALPGQAQDARLSFIKPPAESTDYHQEALYRFRDLCENRTMIANVDSRDSTLLHLRLFDPKTGNDPACVNVDLVREGHGLIDRRECRYVSSYPAVEKKLLDALDGAKRDRFGMFEFGDVTEDD</sequence>
<dbReference type="EMBL" id="KL198016">
    <property type="protein sequence ID" value="KDQ21744.1"/>
    <property type="molecule type" value="Genomic_DNA"/>
</dbReference>
<dbReference type="GO" id="GO:0005829">
    <property type="term" value="C:cytosol"/>
    <property type="evidence" value="ECO:0007669"/>
    <property type="project" value="UniProtKB-UniRule"/>
</dbReference>
<dbReference type="SUPFAM" id="SSF63748">
    <property type="entry name" value="Tudor/PWWP/MBT"/>
    <property type="match status" value="1"/>
</dbReference>
<dbReference type="InterPro" id="IPR002999">
    <property type="entry name" value="Tudor"/>
</dbReference>
<dbReference type="GO" id="GO:0004518">
    <property type="term" value="F:nuclease activity"/>
    <property type="evidence" value="ECO:0007669"/>
    <property type="project" value="TreeGrafter"/>
</dbReference>
<dbReference type="PROSITE" id="PS50304">
    <property type="entry name" value="TUDOR"/>
    <property type="match status" value="1"/>
</dbReference>
<evidence type="ECO:0000256" key="3">
    <source>
        <dbReference type="ARBA" id="ARBA00022737"/>
    </source>
</evidence>
<dbReference type="Pfam" id="PF00567">
    <property type="entry name" value="TUDOR"/>
    <property type="match status" value="1"/>
</dbReference>
<dbReference type="PANTHER" id="PTHR12302">
    <property type="entry name" value="EBNA2 BINDING PROTEIN P100"/>
    <property type="match status" value="1"/>
</dbReference>
<dbReference type="SMART" id="SM00333">
    <property type="entry name" value="TUDOR"/>
    <property type="match status" value="1"/>
</dbReference>
<dbReference type="FunCoup" id="A0A067N1K6">
    <property type="interactions" value="809"/>
</dbReference>
<feature type="domain" description="TNase-like" evidence="6">
    <location>
        <begin position="169"/>
        <end position="325"/>
    </location>
</feature>
<dbReference type="FunFam" id="2.30.30.140:FF:000018">
    <property type="entry name" value="Serine/threonine-protein kinase 31"/>
    <property type="match status" value="1"/>
</dbReference>
<evidence type="ECO:0000259" key="5">
    <source>
        <dbReference type="PROSITE" id="PS50304"/>
    </source>
</evidence>
<dbReference type="Pfam" id="PF00565">
    <property type="entry name" value="SNase"/>
    <property type="match status" value="4"/>
</dbReference>
<accession>A0A067N1K6</accession>
<reference evidence="8" key="1">
    <citation type="journal article" date="2014" name="Proc. Natl. Acad. Sci. U.S.A.">
        <title>Extensive sampling of basidiomycete genomes demonstrates inadequacy of the white-rot/brown-rot paradigm for wood decay fungi.</title>
        <authorList>
            <person name="Riley R."/>
            <person name="Salamov A.A."/>
            <person name="Brown D.W."/>
            <person name="Nagy L.G."/>
            <person name="Floudas D."/>
            <person name="Held B.W."/>
            <person name="Levasseur A."/>
            <person name="Lombard V."/>
            <person name="Morin E."/>
            <person name="Otillar R."/>
            <person name="Lindquist E.A."/>
            <person name="Sun H."/>
            <person name="LaButti K.M."/>
            <person name="Schmutz J."/>
            <person name="Jabbour D."/>
            <person name="Luo H."/>
            <person name="Baker S.E."/>
            <person name="Pisabarro A.G."/>
            <person name="Walton J.D."/>
            <person name="Blanchette R.A."/>
            <person name="Henrissat B."/>
            <person name="Martin F."/>
            <person name="Cullen D."/>
            <person name="Hibbett D.S."/>
            <person name="Grigoriev I.V."/>
        </authorList>
    </citation>
    <scope>NUCLEOTIDE SEQUENCE [LARGE SCALE GENOMIC DNA]</scope>
    <source>
        <strain evidence="8">FD-172 SS1</strain>
    </source>
</reference>
<keyword evidence="8" id="KW-1185">Reference proteome</keyword>
<name>A0A067N1K6_BOTB1</name>
<evidence type="ECO:0000259" key="6">
    <source>
        <dbReference type="PROSITE" id="PS50830"/>
    </source>
</evidence>
<gene>
    <name evidence="7" type="ORF">BOTBODRAFT_26171</name>
</gene>
<dbReference type="SMART" id="SM00318">
    <property type="entry name" value="SNc"/>
    <property type="match status" value="4"/>
</dbReference>
<dbReference type="GO" id="GO:0003723">
    <property type="term" value="F:RNA binding"/>
    <property type="evidence" value="ECO:0007669"/>
    <property type="project" value="UniProtKB-UniRule"/>
</dbReference>
<organism evidence="7 8">
    <name type="scientific">Botryobasidium botryosum (strain FD-172 SS1)</name>
    <dbReference type="NCBI Taxonomy" id="930990"/>
    <lineage>
        <taxon>Eukaryota</taxon>
        <taxon>Fungi</taxon>
        <taxon>Dikarya</taxon>
        <taxon>Basidiomycota</taxon>
        <taxon>Agaricomycotina</taxon>
        <taxon>Agaricomycetes</taxon>
        <taxon>Cantharellales</taxon>
        <taxon>Botryobasidiaceae</taxon>
        <taxon>Botryobasidium</taxon>
    </lineage>
</organism>
<dbReference type="InterPro" id="IPR016685">
    <property type="entry name" value="Silence_cplx_Nase-comp_TudorSN"/>
</dbReference>
<dbReference type="Proteomes" id="UP000027195">
    <property type="component" value="Unassembled WGS sequence"/>
</dbReference>